<sequence>MRFATWCLVGLSALIFGCEGEPLGEEPGDCPGPEGLDASLVQSTFLLPDEATPNENGYIGPFCCTGDTATIESIEGHPVGYAYFFNWKGQAYNGASDHSYAPDVQIMVAGLEDVHDPNSALVQSVIEFDASEMAMCAERSVKAGQLRFTVTLLHVTLTPSKEYFDMQSLEARLDVLAEPAGE</sequence>
<dbReference type="PROSITE" id="PS51257">
    <property type="entry name" value="PROKAR_LIPOPROTEIN"/>
    <property type="match status" value="1"/>
</dbReference>
<evidence type="ECO:0000313" key="2">
    <source>
        <dbReference type="Proteomes" id="UP001221411"/>
    </source>
</evidence>
<protein>
    <recommendedName>
        <fullName evidence="3">Lipoprotein</fullName>
    </recommendedName>
</protein>
<dbReference type="EMBL" id="JAQNDO010000001">
    <property type="protein sequence ID" value="MDC0740781.1"/>
    <property type="molecule type" value="Genomic_DNA"/>
</dbReference>
<keyword evidence="2" id="KW-1185">Reference proteome</keyword>
<reference evidence="1 2" key="1">
    <citation type="submission" date="2022-11" db="EMBL/GenBank/DDBJ databases">
        <title>Minimal conservation of predation-associated metabolite biosynthetic gene clusters underscores biosynthetic potential of Myxococcota including descriptions for ten novel species: Archangium lansinium sp. nov., Myxococcus landrumus sp. nov., Nannocystis bai.</title>
        <authorList>
            <person name="Ahearne A."/>
            <person name="Stevens C."/>
            <person name="Dowd S."/>
        </authorList>
    </citation>
    <scope>NUCLEOTIDE SEQUENCE [LARGE SCALE GENOMIC DNA]</scope>
    <source>
        <strain evidence="1 2">RJM3</strain>
    </source>
</reference>
<dbReference type="RefSeq" id="WP_271915983.1">
    <property type="nucleotide sequence ID" value="NZ_JAQNDO010000001.1"/>
</dbReference>
<proteinExistence type="predicted"/>
<evidence type="ECO:0000313" key="1">
    <source>
        <dbReference type="EMBL" id="MDC0740781.1"/>
    </source>
</evidence>
<evidence type="ECO:0008006" key="3">
    <source>
        <dbReference type="Google" id="ProtNLM"/>
    </source>
</evidence>
<comment type="caution">
    <text evidence="1">The sequence shown here is derived from an EMBL/GenBank/DDBJ whole genome shotgun (WGS) entry which is preliminary data.</text>
</comment>
<accession>A0ABT5EG78</accession>
<name>A0ABT5EG78_9BACT</name>
<organism evidence="1 2">
    <name type="scientific">Polyangium mundeleinium</name>
    <dbReference type="NCBI Taxonomy" id="2995306"/>
    <lineage>
        <taxon>Bacteria</taxon>
        <taxon>Pseudomonadati</taxon>
        <taxon>Myxococcota</taxon>
        <taxon>Polyangia</taxon>
        <taxon>Polyangiales</taxon>
        <taxon>Polyangiaceae</taxon>
        <taxon>Polyangium</taxon>
    </lineage>
</organism>
<gene>
    <name evidence="1" type="ORF">POL67_05450</name>
</gene>
<dbReference type="Proteomes" id="UP001221411">
    <property type="component" value="Unassembled WGS sequence"/>
</dbReference>